<comment type="caution">
    <text evidence="2">The sequence shown here is derived from an EMBL/GenBank/DDBJ whole genome shotgun (WGS) entry which is preliminary data.</text>
</comment>
<evidence type="ECO:0000313" key="2">
    <source>
        <dbReference type="EMBL" id="EFA77884.1"/>
    </source>
</evidence>
<dbReference type="EMBL" id="ADBJ01000039">
    <property type="protein sequence ID" value="EFA77884.1"/>
    <property type="molecule type" value="Genomic_DNA"/>
</dbReference>
<protein>
    <submittedName>
        <fullName evidence="2">Uncharacterized protein</fullName>
    </submittedName>
</protein>
<reference evidence="2 3" key="1">
    <citation type="journal article" date="2011" name="Genome Res.">
        <title>Phylogeny-wide analysis of social amoeba genomes highlights ancient origins for complex intercellular communication.</title>
        <authorList>
            <person name="Heidel A.J."/>
            <person name="Lawal H.M."/>
            <person name="Felder M."/>
            <person name="Schilde C."/>
            <person name="Helps N.R."/>
            <person name="Tunggal B."/>
            <person name="Rivero F."/>
            <person name="John U."/>
            <person name="Schleicher M."/>
            <person name="Eichinger L."/>
            <person name="Platzer M."/>
            <person name="Noegel A.A."/>
            <person name="Schaap P."/>
            <person name="Gloeckner G."/>
        </authorList>
    </citation>
    <scope>NUCLEOTIDE SEQUENCE [LARGE SCALE GENOMIC DNA]</scope>
    <source>
        <strain evidence="3">ATCC 26659 / Pp 5 / PN500</strain>
    </source>
</reference>
<sequence>MIQPIHIFALQCYLTINLQINSSVIFVMYSCENGGVFNFFNQMFDELTNTISEYPQCPWSWVVRTTRVLVAHGVIHESEHVLIVILSNITLILSLFGVDLCLKEEVKEFSDRLLTHFCYCDLSKKKIDFHNLPDQLEEMDFQVLQNSIPTQNNPHWRLLGHIIHHSISRRYTVWEKTTKRFAKYAKLNLGSDTIWPEPNPQPEPQPEPEPKAKPDVISVQKKDFQEMKSRILALETQLKELEYEPVKTKSPPQDSA</sequence>
<feature type="compositionally biased region" description="Pro residues" evidence="1">
    <location>
        <begin position="197"/>
        <end position="207"/>
    </location>
</feature>
<name>D3BLF0_HETP5</name>
<dbReference type="Proteomes" id="UP000001396">
    <property type="component" value="Unassembled WGS sequence"/>
</dbReference>
<feature type="region of interest" description="Disordered" evidence="1">
    <location>
        <begin position="192"/>
        <end position="217"/>
    </location>
</feature>
<organism evidence="2 3">
    <name type="scientific">Heterostelium pallidum (strain ATCC 26659 / Pp 5 / PN500)</name>
    <name type="common">Cellular slime mold</name>
    <name type="synonym">Polysphondylium pallidum</name>
    <dbReference type="NCBI Taxonomy" id="670386"/>
    <lineage>
        <taxon>Eukaryota</taxon>
        <taxon>Amoebozoa</taxon>
        <taxon>Evosea</taxon>
        <taxon>Eumycetozoa</taxon>
        <taxon>Dictyostelia</taxon>
        <taxon>Acytosteliales</taxon>
        <taxon>Acytosteliaceae</taxon>
        <taxon>Heterostelium</taxon>
    </lineage>
</organism>
<evidence type="ECO:0000256" key="1">
    <source>
        <dbReference type="SAM" id="MobiDB-lite"/>
    </source>
</evidence>
<accession>D3BLF0</accession>
<proteinExistence type="predicted"/>
<dbReference type="RefSeq" id="XP_020430012.1">
    <property type="nucleotide sequence ID" value="XM_020580179.1"/>
</dbReference>
<feature type="compositionally biased region" description="Basic and acidic residues" evidence="1">
    <location>
        <begin position="208"/>
        <end position="217"/>
    </location>
</feature>
<dbReference type="InParanoid" id="D3BLF0"/>
<evidence type="ECO:0000313" key="3">
    <source>
        <dbReference type="Proteomes" id="UP000001396"/>
    </source>
</evidence>
<gene>
    <name evidence="2" type="ORF">PPL_09384</name>
</gene>
<keyword evidence="3" id="KW-1185">Reference proteome</keyword>
<dbReference type="AlphaFoldDB" id="D3BLF0"/>
<dbReference type="GeneID" id="31364859"/>